<keyword evidence="10 22" id="KW-0472">Membrane</keyword>
<keyword evidence="8 22" id="KW-1133">Transmembrane helix</keyword>
<reference evidence="24" key="3">
    <citation type="submission" date="2025-09" db="UniProtKB">
        <authorList>
            <consortium name="Ensembl"/>
        </authorList>
    </citation>
    <scope>IDENTIFICATION</scope>
</reference>
<feature type="transmembrane region" description="Helical" evidence="22">
    <location>
        <begin position="62"/>
        <end position="83"/>
    </location>
</feature>
<dbReference type="AlphaFoldDB" id="H2YWF1"/>
<evidence type="ECO:0000256" key="17">
    <source>
        <dbReference type="ARBA" id="ARBA00036984"/>
    </source>
</evidence>
<evidence type="ECO:0000256" key="20">
    <source>
        <dbReference type="ARBA" id="ARBA00042870"/>
    </source>
</evidence>
<dbReference type="GO" id="GO:0031902">
    <property type="term" value="C:late endosome membrane"/>
    <property type="evidence" value="ECO:0007669"/>
    <property type="project" value="UniProtKB-SubCell"/>
</dbReference>
<evidence type="ECO:0000256" key="7">
    <source>
        <dbReference type="ARBA" id="ARBA00022970"/>
    </source>
</evidence>
<proteinExistence type="inferred from homology"/>
<evidence type="ECO:0000256" key="18">
    <source>
        <dbReference type="ARBA" id="ARBA00038442"/>
    </source>
</evidence>
<keyword evidence="4 22" id="KW-0812">Transmembrane</keyword>
<dbReference type="PANTHER" id="PTHR22950">
    <property type="entry name" value="AMINO ACID TRANSPORTER"/>
    <property type="match status" value="1"/>
</dbReference>
<dbReference type="Ensembl" id="ENSCSAVT00000009780.1">
    <property type="protein sequence ID" value="ENSCSAVP00000009662.1"/>
    <property type="gene ID" value="ENSCSAVG00000005673.1"/>
</dbReference>
<name>H2YWF1_CIOSA</name>
<evidence type="ECO:0000256" key="3">
    <source>
        <dbReference type="ARBA" id="ARBA00022448"/>
    </source>
</evidence>
<dbReference type="PANTHER" id="PTHR22950:SF244">
    <property type="entry name" value="NEUTRAL AMINO ACID TRANSPORTER 9"/>
    <property type="match status" value="1"/>
</dbReference>
<dbReference type="InterPro" id="IPR013057">
    <property type="entry name" value="AA_transpt_TM"/>
</dbReference>
<comment type="catalytic activity">
    <reaction evidence="14">
        <text>L-asparagine(out) = L-asparagine(in)</text>
        <dbReference type="Rhea" id="RHEA:73423"/>
        <dbReference type="ChEBI" id="CHEBI:58048"/>
    </reaction>
</comment>
<dbReference type="HOGENOM" id="CLU_2215763_0_0_1"/>
<protein>
    <recommendedName>
        <fullName evidence="19">Neutral amino acid transporter 9</fullName>
    </recommendedName>
    <alternativeName>
        <fullName evidence="20">Solute carrier family 38 member 9</fullName>
    </alternativeName>
</protein>
<reference evidence="24" key="2">
    <citation type="submission" date="2025-08" db="UniProtKB">
        <authorList>
            <consortium name="Ensembl"/>
        </authorList>
    </citation>
    <scope>IDENTIFICATION</scope>
</reference>
<sequence>MEEISETTALIKERNDENNERTDSTASDQGQSSVVTIFSIWNMMMGSSLLSVPWAFQQAGLAQSLIVHFLMATIAVYTAYIILKCADKLSGPGSKQMPELIDMCVTL</sequence>
<comment type="catalytic activity">
    <reaction evidence="17">
        <text>L-tyrosine(in) = L-tyrosine(out)</text>
        <dbReference type="Rhea" id="RHEA:68572"/>
        <dbReference type="ChEBI" id="CHEBI:58315"/>
    </reaction>
</comment>
<keyword evidence="7" id="KW-0029">Amino-acid transport</keyword>
<evidence type="ECO:0000256" key="14">
    <source>
        <dbReference type="ARBA" id="ARBA00036663"/>
    </source>
</evidence>
<comment type="similarity">
    <text evidence="18">Belongs to the amino acid/polyamine transporter 2 family. SLC38A9 subfamily.</text>
</comment>
<evidence type="ECO:0000256" key="21">
    <source>
        <dbReference type="SAM" id="MobiDB-lite"/>
    </source>
</evidence>
<evidence type="ECO:0000256" key="16">
    <source>
        <dbReference type="ARBA" id="ARBA00036887"/>
    </source>
</evidence>
<evidence type="ECO:0000256" key="6">
    <source>
        <dbReference type="ARBA" id="ARBA00022753"/>
    </source>
</evidence>
<feature type="domain" description="Amino acid transporter transmembrane" evidence="23">
    <location>
        <begin position="33"/>
        <end position="95"/>
    </location>
</feature>
<dbReference type="Proteomes" id="UP000007875">
    <property type="component" value="Unassembled WGS sequence"/>
</dbReference>
<feature type="transmembrane region" description="Helical" evidence="22">
    <location>
        <begin position="34"/>
        <end position="56"/>
    </location>
</feature>
<evidence type="ECO:0000313" key="25">
    <source>
        <dbReference type="Proteomes" id="UP000007875"/>
    </source>
</evidence>
<keyword evidence="9" id="KW-0915">Sodium</keyword>
<evidence type="ECO:0000256" key="22">
    <source>
        <dbReference type="SAM" id="Phobius"/>
    </source>
</evidence>
<evidence type="ECO:0000256" key="2">
    <source>
        <dbReference type="ARBA" id="ARBA00004155"/>
    </source>
</evidence>
<feature type="region of interest" description="Disordered" evidence="21">
    <location>
        <begin position="1"/>
        <end position="30"/>
    </location>
</feature>
<keyword evidence="11" id="KW-1015">Disulfide bond</keyword>
<feature type="compositionally biased region" description="Basic and acidic residues" evidence="21">
    <location>
        <begin position="11"/>
        <end position="23"/>
    </location>
</feature>
<reference evidence="25" key="1">
    <citation type="submission" date="2003-08" db="EMBL/GenBank/DDBJ databases">
        <authorList>
            <person name="Birren B."/>
            <person name="Nusbaum C."/>
            <person name="Abebe A."/>
            <person name="Abouelleil A."/>
            <person name="Adekoya E."/>
            <person name="Ait-zahra M."/>
            <person name="Allen N."/>
            <person name="Allen T."/>
            <person name="An P."/>
            <person name="Anderson M."/>
            <person name="Anderson S."/>
            <person name="Arachchi H."/>
            <person name="Armbruster J."/>
            <person name="Bachantsang P."/>
            <person name="Baldwin J."/>
            <person name="Barry A."/>
            <person name="Bayul T."/>
            <person name="Blitshsteyn B."/>
            <person name="Bloom T."/>
            <person name="Blye J."/>
            <person name="Boguslavskiy L."/>
            <person name="Borowsky M."/>
            <person name="Boukhgalter B."/>
            <person name="Brunache A."/>
            <person name="Butler J."/>
            <person name="Calixte N."/>
            <person name="Calvo S."/>
            <person name="Camarata J."/>
            <person name="Campo K."/>
            <person name="Chang J."/>
            <person name="Cheshatsang Y."/>
            <person name="Citroen M."/>
            <person name="Collymore A."/>
            <person name="Considine T."/>
            <person name="Cook A."/>
            <person name="Cooke P."/>
            <person name="Corum B."/>
            <person name="Cuomo C."/>
            <person name="David R."/>
            <person name="Dawoe T."/>
            <person name="Degray S."/>
            <person name="Dodge S."/>
            <person name="Dooley K."/>
            <person name="Dorje P."/>
            <person name="Dorjee K."/>
            <person name="Dorris L."/>
            <person name="Duffey N."/>
            <person name="Dupes A."/>
            <person name="Elkins T."/>
            <person name="Engels R."/>
            <person name="Erickson J."/>
            <person name="Farina A."/>
            <person name="Faro S."/>
            <person name="Ferreira P."/>
            <person name="Fischer H."/>
            <person name="Fitzgerald M."/>
            <person name="Foley K."/>
            <person name="Gage D."/>
            <person name="Galagan J."/>
            <person name="Gearin G."/>
            <person name="Gnerre S."/>
            <person name="Gnirke A."/>
            <person name="Goyette A."/>
            <person name="Graham J."/>
            <person name="Grandbois E."/>
            <person name="Gyaltsen K."/>
            <person name="Hafez N."/>
            <person name="Hagopian D."/>
            <person name="Hagos B."/>
            <person name="Hall J."/>
            <person name="Hatcher B."/>
            <person name="Heller A."/>
            <person name="Higgins H."/>
            <person name="Honan T."/>
            <person name="Horn A."/>
            <person name="Houde N."/>
            <person name="Hughes L."/>
            <person name="Hulme W."/>
            <person name="Husby E."/>
            <person name="Iliev I."/>
            <person name="Jaffe D."/>
            <person name="Jones C."/>
            <person name="Kamal M."/>
            <person name="Kamat A."/>
            <person name="Kamvysselis M."/>
            <person name="Karlsson E."/>
            <person name="Kells C."/>
            <person name="Kieu A."/>
            <person name="Kisner P."/>
            <person name="Kodira C."/>
            <person name="Kulbokas E."/>
            <person name="Labutti K."/>
            <person name="Lama D."/>
            <person name="Landers T."/>
            <person name="Leger J."/>
            <person name="Levine S."/>
            <person name="Lewis D."/>
            <person name="Lewis T."/>
            <person name="Lindblad-toh K."/>
            <person name="Liu X."/>
            <person name="Lokyitsang T."/>
            <person name="Lokyitsang Y."/>
            <person name="Lucien O."/>
            <person name="Lui A."/>
            <person name="Ma L.J."/>
            <person name="Mabbitt R."/>
            <person name="Macdonald J."/>
            <person name="Maclean C."/>
            <person name="Major J."/>
            <person name="Manning J."/>
            <person name="Marabella R."/>
            <person name="Maru K."/>
            <person name="Matthews C."/>
            <person name="Mauceli E."/>
            <person name="Mccarthy M."/>
            <person name="Mcdonough S."/>
            <person name="Mcghee T."/>
            <person name="Meldrim J."/>
            <person name="Meneus L."/>
            <person name="Mesirov J."/>
            <person name="Mihalev A."/>
            <person name="Mihova T."/>
            <person name="Mikkelsen T."/>
            <person name="Mlenga V."/>
            <person name="Moru K."/>
            <person name="Mozes J."/>
            <person name="Mulrain L."/>
            <person name="Munson G."/>
            <person name="Naylor J."/>
            <person name="Newes C."/>
            <person name="Nguyen C."/>
            <person name="Nguyen N."/>
            <person name="Nguyen T."/>
            <person name="Nicol R."/>
            <person name="Nielsen C."/>
            <person name="Nizzari M."/>
            <person name="Norbu C."/>
            <person name="Norbu N."/>
            <person name="O'donnell P."/>
            <person name="Okoawo O."/>
            <person name="O'leary S."/>
            <person name="Omotosho B."/>
            <person name="O'neill K."/>
            <person name="Osman S."/>
            <person name="Parker S."/>
            <person name="Perrin D."/>
            <person name="Phunkhang P."/>
            <person name="Piqani B."/>
            <person name="Purcell S."/>
            <person name="Rachupka T."/>
            <person name="Ramasamy U."/>
            <person name="Rameau R."/>
            <person name="Ray V."/>
            <person name="Raymond C."/>
            <person name="Retta R."/>
            <person name="Richardson S."/>
            <person name="Rise C."/>
            <person name="Rodriguez J."/>
            <person name="Rogers J."/>
            <person name="Rogov P."/>
            <person name="Rutman M."/>
            <person name="Schupbach R."/>
            <person name="Seaman C."/>
            <person name="Settipalli S."/>
            <person name="Sharpe T."/>
            <person name="Sheridan J."/>
            <person name="Sherpa N."/>
            <person name="Shi J."/>
            <person name="Smirnov S."/>
            <person name="Smith C."/>
            <person name="Sougnez C."/>
            <person name="Spencer B."/>
            <person name="Stalker J."/>
            <person name="Stange-thomann N."/>
            <person name="Stavropoulos S."/>
            <person name="Stetson K."/>
            <person name="Stone C."/>
            <person name="Stone S."/>
            <person name="Stubbs M."/>
            <person name="Talamas J."/>
            <person name="Tchuinga P."/>
            <person name="Tenzing P."/>
            <person name="Tesfaye S."/>
            <person name="Theodore J."/>
            <person name="Thoulutsang Y."/>
            <person name="Topham K."/>
            <person name="Towey S."/>
            <person name="Tsamla T."/>
            <person name="Tsomo N."/>
            <person name="Vallee D."/>
            <person name="Vassiliev H."/>
            <person name="Venkataraman V."/>
            <person name="Vinson J."/>
            <person name="Vo A."/>
            <person name="Wade C."/>
            <person name="Wang S."/>
            <person name="Wangchuk T."/>
            <person name="Wangdi T."/>
            <person name="Whittaker C."/>
            <person name="Wilkinson J."/>
            <person name="Wu Y."/>
            <person name="Wyman D."/>
            <person name="Yadav S."/>
            <person name="Yang S."/>
            <person name="Yang X."/>
            <person name="Yeager S."/>
            <person name="Yee E."/>
            <person name="Young G."/>
            <person name="Zainoun J."/>
            <person name="Zembeck L."/>
            <person name="Zimmer A."/>
            <person name="Zody M."/>
            <person name="Lander E."/>
        </authorList>
    </citation>
    <scope>NUCLEOTIDE SEQUENCE [LARGE SCALE GENOMIC DNA]</scope>
</reference>
<comment type="catalytic activity">
    <reaction evidence="16">
        <text>L-leucine(in) = L-leucine(out)</text>
        <dbReference type="Rhea" id="RHEA:73011"/>
        <dbReference type="ChEBI" id="CHEBI:57427"/>
    </reaction>
</comment>
<evidence type="ECO:0000259" key="23">
    <source>
        <dbReference type="Pfam" id="PF01490"/>
    </source>
</evidence>
<keyword evidence="13" id="KW-0458">Lysosome</keyword>
<evidence type="ECO:0000256" key="19">
    <source>
        <dbReference type="ARBA" id="ARBA00040233"/>
    </source>
</evidence>
<evidence type="ECO:0000256" key="10">
    <source>
        <dbReference type="ARBA" id="ARBA00023136"/>
    </source>
</evidence>
<evidence type="ECO:0000256" key="1">
    <source>
        <dbReference type="ARBA" id="ARBA00004107"/>
    </source>
</evidence>
<evidence type="ECO:0000256" key="5">
    <source>
        <dbReference type="ARBA" id="ARBA00022723"/>
    </source>
</evidence>
<evidence type="ECO:0000256" key="9">
    <source>
        <dbReference type="ARBA" id="ARBA00023053"/>
    </source>
</evidence>
<keyword evidence="5" id="KW-0479">Metal-binding</keyword>
<evidence type="ECO:0000256" key="15">
    <source>
        <dbReference type="ARBA" id="ARBA00036878"/>
    </source>
</evidence>
<evidence type="ECO:0000313" key="24">
    <source>
        <dbReference type="Ensembl" id="ENSCSAVP00000009662.1"/>
    </source>
</evidence>
<evidence type="ECO:0000256" key="12">
    <source>
        <dbReference type="ARBA" id="ARBA00023180"/>
    </source>
</evidence>
<evidence type="ECO:0000256" key="13">
    <source>
        <dbReference type="ARBA" id="ARBA00023228"/>
    </source>
</evidence>
<keyword evidence="6" id="KW-0967">Endosome</keyword>
<dbReference type="GO" id="GO:0015179">
    <property type="term" value="F:L-amino acid transmembrane transporter activity"/>
    <property type="evidence" value="ECO:0007669"/>
    <property type="project" value="TreeGrafter"/>
</dbReference>
<dbReference type="Pfam" id="PF01490">
    <property type="entry name" value="Aa_trans"/>
    <property type="match status" value="1"/>
</dbReference>
<organism evidence="24 25">
    <name type="scientific">Ciona savignyi</name>
    <name type="common">Pacific transparent sea squirt</name>
    <dbReference type="NCBI Taxonomy" id="51511"/>
    <lineage>
        <taxon>Eukaryota</taxon>
        <taxon>Metazoa</taxon>
        <taxon>Chordata</taxon>
        <taxon>Tunicata</taxon>
        <taxon>Ascidiacea</taxon>
        <taxon>Phlebobranchia</taxon>
        <taxon>Cionidae</taxon>
        <taxon>Ciona</taxon>
    </lineage>
</organism>
<evidence type="ECO:0000256" key="11">
    <source>
        <dbReference type="ARBA" id="ARBA00023157"/>
    </source>
</evidence>
<accession>H2YWF1</accession>
<dbReference type="GO" id="GO:0046872">
    <property type="term" value="F:metal ion binding"/>
    <property type="evidence" value="ECO:0007669"/>
    <property type="project" value="UniProtKB-KW"/>
</dbReference>
<comment type="subcellular location">
    <subcellularLocation>
        <location evidence="1">Late endosome membrane</location>
        <topology evidence="1">Multi-pass membrane protein</topology>
    </subcellularLocation>
    <subcellularLocation>
        <location evidence="2">Lysosome membrane</location>
        <topology evidence="2">Multi-pass membrane protein</topology>
    </subcellularLocation>
</comment>
<evidence type="ECO:0000256" key="8">
    <source>
        <dbReference type="ARBA" id="ARBA00022989"/>
    </source>
</evidence>
<dbReference type="GeneTree" id="ENSGT00390000005646"/>
<keyword evidence="3" id="KW-0813">Transport</keyword>
<dbReference type="GO" id="GO:0005765">
    <property type="term" value="C:lysosomal membrane"/>
    <property type="evidence" value="ECO:0007669"/>
    <property type="project" value="UniProtKB-SubCell"/>
</dbReference>
<keyword evidence="12" id="KW-0325">Glycoprotein</keyword>
<evidence type="ECO:0000256" key="4">
    <source>
        <dbReference type="ARBA" id="ARBA00022692"/>
    </source>
</evidence>
<keyword evidence="25" id="KW-1185">Reference proteome</keyword>
<comment type="catalytic activity">
    <reaction evidence="15">
        <text>L-glutamine(out) = L-glutamine(in)</text>
        <dbReference type="Rhea" id="RHEA:73419"/>
        <dbReference type="ChEBI" id="CHEBI:58359"/>
    </reaction>
</comment>